<keyword evidence="3" id="KW-1185">Reference proteome</keyword>
<keyword evidence="1" id="KW-0812">Transmembrane</keyword>
<feature type="transmembrane region" description="Helical" evidence="1">
    <location>
        <begin position="117"/>
        <end position="135"/>
    </location>
</feature>
<comment type="caution">
    <text evidence="2">The sequence shown here is derived from an EMBL/GenBank/DDBJ whole genome shotgun (WGS) entry which is preliminary data.</text>
</comment>
<sequence>MPSLALWSWITVMLPRRESHMSPLSSGGLLGKLRSIGTTMTVEMDEMIMGMALTTTNMVEGGDVDVVGGTYGMTVKVIHGLAVMVEGFKVVVTLTLALVEALCFVLERLLVAMPIRWQFFLEALILLSWLLILLFRGARRRMLPESVPVFLIEVFLIFLRTLTFVGRTLVLEPLQILVVEPLTLVEMARVLMFLQIFVGTMTSVKVPIFAEDLQLIVSKTALVEHMPFVELLMFLPVPLLEVLELQIVVELMTFVEMAVVRLFLQIFVVMLTFVKARIIAEGWQLIIPNTAFEEQLLFVKPLMPLSEPLLDMLELQILVETVFFVEMGCVRAFLQIFVVTVALVKVEGLPPILSSSVFEVLLPFVEPLMFVMVMLTGLLQVPTFAQVPIAVTIMSKPFYSLLMTTIILPKCLPMLGVAILLVMLLVHSVWMEMVVLAVAVLTFLIGRCWPRGFLIPLAAWTTNPARNGSLGSCSLVVSAAQGFLPESTFFGSTWVARLTPLRQRGNDLNY</sequence>
<feature type="transmembrane region" description="Helical" evidence="1">
    <location>
        <begin position="322"/>
        <end position="344"/>
    </location>
</feature>
<feature type="transmembrane region" description="Helical" evidence="1">
    <location>
        <begin position="397"/>
        <end position="423"/>
    </location>
</feature>
<evidence type="ECO:0000313" key="3">
    <source>
        <dbReference type="Proteomes" id="UP001189429"/>
    </source>
</evidence>
<dbReference type="EMBL" id="CAUYUJ010007728">
    <property type="protein sequence ID" value="CAK0821792.1"/>
    <property type="molecule type" value="Genomic_DNA"/>
</dbReference>
<proteinExistence type="predicted"/>
<feature type="transmembrane region" description="Helical" evidence="1">
    <location>
        <begin position="222"/>
        <end position="239"/>
    </location>
</feature>
<feature type="transmembrane region" description="Helical" evidence="1">
    <location>
        <begin position="190"/>
        <end position="210"/>
    </location>
</feature>
<gene>
    <name evidence="2" type="ORF">PCOR1329_LOCUS22957</name>
</gene>
<accession>A0ABN9RR96</accession>
<name>A0ABN9RR96_9DINO</name>
<evidence type="ECO:0000313" key="2">
    <source>
        <dbReference type="EMBL" id="CAK0821792.1"/>
    </source>
</evidence>
<organism evidence="2 3">
    <name type="scientific">Prorocentrum cordatum</name>
    <dbReference type="NCBI Taxonomy" id="2364126"/>
    <lineage>
        <taxon>Eukaryota</taxon>
        <taxon>Sar</taxon>
        <taxon>Alveolata</taxon>
        <taxon>Dinophyceae</taxon>
        <taxon>Prorocentrales</taxon>
        <taxon>Prorocentraceae</taxon>
        <taxon>Prorocentrum</taxon>
    </lineage>
</organism>
<keyword evidence="1" id="KW-0472">Membrane</keyword>
<keyword evidence="1" id="KW-1133">Transmembrane helix</keyword>
<evidence type="ECO:0000256" key="1">
    <source>
        <dbReference type="SAM" id="Phobius"/>
    </source>
</evidence>
<dbReference type="Proteomes" id="UP001189429">
    <property type="component" value="Unassembled WGS sequence"/>
</dbReference>
<protein>
    <submittedName>
        <fullName evidence="2">Uncharacterized protein</fullName>
    </submittedName>
</protein>
<reference evidence="2" key="1">
    <citation type="submission" date="2023-10" db="EMBL/GenBank/DDBJ databases">
        <authorList>
            <person name="Chen Y."/>
            <person name="Shah S."/>
            <person name="Dougan E. K."/>
            <person name="Thang M."/>
            <person name="Chan C."/>
        </authorList>
    </citation>
    <scope>NUCLEOTIDE SEQUENCE [LARGE SCALE GENOMIC DNA]</scope>
</reference>
<feature type="transmembrane region" description="Helical" evidence="1">
    <location>
        <begin position="429"/>
        <end position="446"/>
    </location>
</feature>
<feature type="transmembrane region" description="Helical" evidence="1">
    <location>
        <begin position="251"/>
        <end position="274"/>
    </location>
</feature>
<feature type="transmembrane region" description="Helical" evidence="1">
    <location>
        <begin position="147"/>
        <end position="170"/>
    </location>
</feature>
<feature type="transmembrane region" description="Helical" evidence="1">
    <location>
        <begin position="364"/>
        <end position="385"/>
    </location>
</feature>